<dbReference type="Proteomes" id="UP001595797">
    <property type="component" value="Unassembled WGS sequence"/>
</dbReference>
<proteinExistence type="predicted"/>
<name>A0ABV9TK90_9MICC</name>
<protein>
    <recommendedName>
        <fullName evidence="1">Lsr2 dimerization domain-containing protein</fullName>
    </recommendedName>
</protein>
<evidence type="ECO:0000259" key="1">
    <source>
        <dbReference type="Pfam" id="PF11774"/>
    </source>
</evidence>
<dbReference type="Pfam" id="PF11774">
    <property type="entry name" value="Lsr2"/>
    <property type="match status" value="1"/>
</dbReference>
<dbReference type="EMBL" id="JBHSIW010000016">
    <property type="protein sequence ID" value="MFC4904359.1"/>
    <property type="molecule type" value="Genomic_DNA"/>
</dbReference>
<organism evidence="2 3">
    <name type="scientific">Kocuria oceani</name>
    <dbReference type="NCBI Taxonomy" id="988827"/>
    <lineage>
        <taxon>Bacteria</taxon>
        <taxon>Bacillati</taxon>
        <taxon>Actinomycetota</taxon>
        <taxon>Actinomycetes</taxon>
        <taxon>Micrococcales</taxon>
        <taxon>Micrococcaceae</taxon>
        <taxon>Kocuria</taxon>
    </lineage>
</organism>
<sequence>MVQKVKVHLEDDLDCGRAKDTIQSSLDGKDYERPFHRQRREFA</sequence>
<dbReference type="InterPro" id="IPR024412">
    <property type="entry name" value="Lsr2_dim_dom"/>
</dbReference>
<dbReference type="Gene3D" id="3.30.60.230">
    <property type="entry name" value="Lsr2, dimerization domain"/>
    <property type="match status" value="1"/>
</dbReference>
<gene>
    <name evidence="2" type="ORF">ACFPCS_12350</name>
</gene>
<evidence type="ECO:0000313" key="3">
    <source>
        <dbReference type="Proteomes" id="UP001595797"/>
    </source>
</evidence>
<comment type="caution">
    <text evidence="2">The sequence shown here is derived from an EMBL/GenBank/DDBJ whole genome shotgun (WGS) entry which is preliminary data.</text>
</comment>
<dbReference type="RefSeq" id="WP_277551866.1">
    <property type="nucleotide sequence ID" value="NZ_JARAMH010000014.1"/>
</dbReference>
<keyword evidence="3" id="KW-1185">Reference proteome</keyword>
<dbReference type="InterPro" id="IPR042261">
    <property type="entry name" value="Lsr2-like_dimerization"/>
</dbReference>
<reference evidence="3" key="1">
    <citation type="journal article" date="2019" name="Int. J. Syst. Evol. Microbiol.">
        <title>The Global Catalogue of Microorganisms (GCM) 10K type strain sequencing project: providing services to taxonomists for standard genome sequencing and annotation.</title>
        <authorList>
            <consortium name="The Broad Institute Genomics Platform"/>
            <consortium name="The Broad Institute Genome Sequencing Center for Infectious Disease"/>
            <person name="Wu L."/>
            <person name="Ma J."/>
        </authorList>
    </citation>
    <scope>NUCLEOTIDE SEQUENCE [LARGE SCALE GENOMIC DNA]</scope>
    <source>
        <strain evidence="3">CGMCC 4.6946</strain>
    </source>
</reference>
<feature type="domain" description="Lsr2 dimerization" evidence="1">
    <location>
        <begin position="1"/>
        <end position="32"/>
    </location>
</feature>
<evidence type="ECO:0000313" key="2">
    <source>
        <dbReference type="EMBL" id="MFC4904359.1"/>
    </source>
</evidence>
<accession>A0ABV9TK90</accession>